<dbReference type="InterPro" id="IPR011990">
    <property type="entry name" value="TPR-like_helical_dom_sf"/>
</dbReference>
<evidence type="ECO:0000256" key="2">
    <source>
        <dbReference type="ARBA" id="ARBA00022840"/>
    </source>
</evidence>
<dbReference type="Pfam" id="PF00196">
    <property type="entry name" value="GerE"/>
    <property type="match status" value="1"/>
</dbReference>
<organism evidence="4 5">
    <name type="scientific">Paractinoplanes atraurantiacus</name>
    <dbReference type="NCBI Taxonomy" id="1036182"/>
    <lineage>
        <taxon>Bacteria</taxon>
        <taxon>Bacillati</taxon>
        <taxon>Actinomycetota</taxon>
        <taxon>Actinomycetes</taxon>
        <taxon>Micromonosporales</taxon>
        <taxon>Micromonosporaceae</taxon>
        <taxon>Paractinoplanes</taxon>
    </lineage>
</organism>
<dbReference type="Proteomes" id="UP000219612">
    <property type="component" value="Unassembled WGS sequence"/>
</dbReference>
<dbReference type="CDD" id="cd06170">
    <property type="entry name" value="LuxR_C_like"/>
    <property type="match status" value="1"/>
</dbReference>
<evidence type="ECO:0000313" key="4">
    <source>
        <dbReference type="EMBL" id="SNY61083.1"/>
    </source>
</evidence>
<dbReference type="SUPFAM" id="SSF48452">
    <property type="entry name" value="TPR-like"/>
    <property type="match status" value="1"/>
</dbReference>
<dbReference type="GO" id="GO:0005524">
    <property type="term" value="F:ATP binding"/>
    <property type="evidence" value="ECO:0007669"/>
    <property type="project" value="UniProtKB-KW"/>
</dbReference>
<keyword evidence="1" id="KW-0547">Nucleotide-binding</keyword>
<dbReference type="PANTHER" id="PTHR16305:SF35">
    <property type="entry name" value="TRANSCRIPTIONAL ACTIVATOR DOMAIN"/>
    <property type="match status" value="1"/>
</dbReference>
<dbReference type="SMART" id="SM00421">
    <property type="entry name" value="HTH_LUXR"/>
    <property type="match status" value="1"/>
</dbReference>
<keyword evidence="5" id="KW-1185">Reference proteome</keyword>
<dbReference type="PROSITE" id="PS50043">
    <property type="entry name" value="HTH_LUXR_2"/>
    <property type="match status" value="1"/>
</dbReference>
<sequence>MLDDLLGQVRSGRSGTLVLRGEAGSGKTALLDHLAERASFARVLRASGVEAESEMAYSALHQVCAPLLGHLDALPAGQRGALNTAFGLAVGPVPEQLLVGVAVLGLFAEAAARRPLVCVVDDVQWIDAASAVALGFVARRLSAESAALVFAVRSPGDLLRGLPELRVDGLPAAEARELLDSALTGPVDPRVRDRIVAETRGNPLALLELPRSLSPAELAFGFDGSSAAPFADRVEAGFERRIRALPPATRTMLLAAAMEPVGDSLMLWRALELMGVGPESAGPAEADDLIELGARVRFRHPLVRSAVRRCAATAEVRAVHAALAEVTDPVIDPDRRAWHRAHAAAGPDEQVAAELEGSAGRAMARGGWAAAAALLERAAELTAAPSRRGTILLAAAGAQAEAGSYAAVPGLLGAAELCPLDALQQARLERLRAQVAFKLSHGRDAGPPLLAAARRLEKLDPVAARDTFLLAIGAAVYAGRFGGDDLRVAAQAARDAALDGETFADLLLTGLVSWVLDGRTAAAPLLNRCLDAADEHGDPGLLWLTLPVASEMFRTDVAGRLSRQAIRSAFGAGALAQLPDALVMWAVSLINDGRLTEAAEVLDEIDEVARATGASVYQISRLNLAVRRGPADEAETLIAAKLDEAAAHGNGRLHSLAKDALAKLHLALGNHRAALRAAQEMTAYRELATYQWCLRELAEAAAGAGERDIAEAARDQLAETVATTPTPGALGVKAVVDALTAPDGQAEQLYRDAIDLLSRTGTGVEGQRARLLYGEWLRRLGRLDEARAELRAAHQAFTTMGAHLWAGRAARELVLAGEVVGAATPDDRRELTTQEAAIAQLTVAGRTNAEIGAALFLSPRTVEWHLRRVYAKLGVANRRELTAARSPRSS</sequence>
<dbReference type="InterPro" id="IPR027417">
    <property type="entry name" value="P-loop_NTPase"/>
</dbReference>
<dbReference type="SUPFAM" id="SSF52540">
    <property type="entry name" value="P-loop containing nucleoside triphosphate hydrolases"/>
    <property type="match status" value="1"/>
</dbReference>
<dbReference type="AlphaFoldDB" id="A0A285JLY9"/>
<dbReference type="InterPro" id="IPR000792">
    <property type="entry name" value="Tscrpt_reg_LuxR_C"/>
</dbReference>
<dbReference type="InterPro" id="IPR041664">
    <property type="entry name" value="AAA_16"/>
</dbReference>
<dbReference type="EMBL" id="OBDY01000022">
    <property type="protein sequence ID" value="SNY61083.1"/>
    <property type="molecule type" value="Genomic_DNA"/>
</dbReference>
<dbReference type="InterPro" id="IPR036388">
    <property type="entry name" value="WH-like_DNA-bd_sf"/>
</dbReference>
<dbReference type="PRINTS" id="PR00038">
    <property type="entry name" value="HTHLUXR"/>
</dbReference>
<evidence type="ECO:0000259" key="3">
    <source>
        <dbReference type="PROSITE" id="PS50043"/>
    </source>
</evidence>
<dbReference type="GO" id="GO:0006355">
    <property type="term" value="P:regulation of DNA-templated transcription"/>
    <property type="evidence" value="ECO:0007669"/>
    <property type="project" value="InterPro"/>
</dbReference>
<dbReference type="SUPFAM" id="SSF46894">
    <property type="entry name" value="C-terminal effector domain of the bipartite response regulators"/>
    <property type="match status" value="1"/>
</dbReference>
<dbReference type="GO" id="GO:0003677">
    <property type="term" value="F:DNA binding"/>
    <property type="evidence" value="ECO:0007669"/>
    <property type="project" value="InterPro"/>
</dbReference>
<protein>
    <submittedName>
        <fullName evidence="4">ATP-, maltotriose- and DNA-dependent transcriptional regulator MalT</fullName>
    </submittedName>
</protein>
<feature type="domain" description="HTH luxR-type" evidence="3">
    <location>
        <begin position="824"/>
        <end position="890"/>
    </location>
</feature>
<dbReference type="Gene3D" id="1.10.10.10">
    <property type="entry name" value="Winged helix-like DNA-binding domain superfamily/Winged helix DNA-binding domain"/>
    <property type="match status" value="1"/>
</dbReference>
<dbReference type="PROSITE" id="PS00622">
    <property type="entry name" value="HTH_LUXR_1"/>
    <property type="match status" value="1"/>
</dbReference>
<gene>
    <name evidence="4" type="ORF">SAMN05421748_12279</name>
</gene>
<accession>A0A285JLY9</accession>
<dbReference type="GO" id="GO:0005737">
    <property type="term" value="C:cytoplasm"/>
    <property type="evidence" value="ECO:0007669"/>
    <property type="project" value="TreeGrafter"/>
</dbReference>
<dbReference type="GO" id="GO:0004016">
    <property type="term" value="F:adenylate cyclase activity"/>
    <property type="evidence" value="ECO:0007669"/>
    <property type="project" value="TreeGrafter"/>
</dbReference>
<dbReference type="Pfam" id="PF13191">
    <property type="entry name" value="AAA_16"/>
    <property type="match status" value="1"/>
</dbReference>
<dbReference type="InterPro" id="IPR016032">
    <property type="entry name" value="Sig_transdc_resp-reg_C-effctor"/>
</dbReference>
<name>A0A285JLY9_9ACTN</name>
<keyword evidence="2" id="KW-0067">ATP-binding</keyword>
<proteinExistence type="predicted"/>
<dbReference type="PANTHER" id="PTHR16305">
    <property type="entry name" value="TESTICULAR SOLUBLE ADENYLYL CYCLASE"/>
    <property type="match status" value="1"/>
</dbReference>
<evidence type="ECO:0000256" key="1">
    <source>
        <dbReference type="ARBA" id="ARBA00022741"/>
    </source>
</evidence>
<evidence type="ECO:0000313" key="5">
    <source>
        <dbReference type="Proteomes" id="UP000219612"/>
    </source>
</evidence>
<reference evidence="4 5" key="1">
    <citation type="submission" date="2017-09" db="EMBL/GenBank/DDBJ databases">
        <authorList>
            <person name="Ehlers B."/>
            <person name="Leendertz F.H."/>
        </authorList>
    </citation>
    <scope>NUCLEOTIDE SEQUENCE [LARGE SCALE GENOMIC DNA]</scope>
    <source>
        <strain evidence="4 5">CGMCC 4.6857</strain>
    </source>
</reference>